<dbReference type="AlphaFoldDB" id="A0A3Q2XGB1"/>
<dbReference type="PANTHER" id="PTHR11662:SF29">
    <property type="entry name" value="VESICULAR GLUTAMATE TRANSPORTER 1"/>
    <property type="match status" value="1"/>
</dbReference>
<evidence type="ECO:0000256" key="11">
    <source>
        <dbReference type="ARBA" id="ARBA00022989"/>
    </source>
</evidence>
<dbReference type="InterPro" id="IPR027378">
    <property type="entry name" value="Nucleotide_channel_N"/>
</dbReference>
<evidence type="ECO:0000256" key="25">
    <source>
        <dbReference type="ARBA" id="ARBA00036683"/>
    </source>
</evidence>
<dbReference type="Pfam" id="PF07690">
    <property type="entry name" value="MFS_1"/>
    <property type="match status" value="1"/>
</dbReference>
<dbReference type="GO" id="GO:0098700">
    <property type="term" value="P:neurotransmitter loading into synaptic vesicle"/>
    <property type="evidence" value="ECO:0007669"/>
    <property type="project" value="TreeGrafter"/>
</dbReference>
<evidence type="ECO:0000256" key="4">
    <source>
        <dbReference type="ARBA" id="ARBA00022449"/>
    </source>
</evidence>
<dbReference type="PANTHER" id="PTHR11662">
    <property type="entry name" value="SOLUTE CARRIER FAMILY 17"/>
    <property type="match status" value="1"/>
</dbReference>
<keyword evidence="29" id="KW-1185">Reference proteome</keyword>
<comment type="catalytic activity">
    <reaction evidence="24">
        <text>phosphate(in) = phosphate(out)</text>
        <dbReference type="Rhea" id="RHEA:32823"/>
        <dbReference type="ChEBI" id="CHEBI:43474"/>
    </reaction>
</comment>
<dbReference type="GO" id="GO:0005886">
    <property type="term" value="C:plasma membrane"/>
    <property type="evidence" value="ECO:0007669"/>
    <property type="project" value="UniProtKB-SubCell"/>
</dbReference>
<dbReference type="SUPFAM" id="SSF103473">
    <property type="entry name" value="MFS general substrate transporter"/>
    <property type="match status" value="1"/>
</dbReference>
<dbReference type="Ensembl" id="ENSHCOT00000008717.1">
    <property type="protein sequence ID" value="ENSHCOP00000003445.1"/>
    <property type="gene ID" value="ENSHCOG00000004787.1"/>
</dbReference>
<evidence type="ECO:0000256" key="27">
    <source>
        <dbReference type="ARBA" id="ARBA00047912"/>
    </source>
</evidence>
<dbReference type="Gene3D" id="1.20.120.540">
    <property type="entry name" value="Voltage-gated potassium channels"/>
    <property type="match status" value="1"/>
</dbReference>
<evidence type="ECO:0000256" key="23">
    <source>
        <dbReference type="ARBA" id="ARBA00035839"/>
    </source>
</evidence>
<comment type="catalytic activity">
    <reaction evidence="23">
        <text>3 Na(+)(out) + phosphate(out) = 3 Na(+)(in) + phosphate(in)</text>
        <dbReference type="Rhea" id="RHEA:71255"/>
        <dbReference type="ChEBI" id="CHEBI:29101"/>
        <dbReference type="ChEBI" id="CHEBI:43474"/>
    </reaction>
</comment>
<keyword evidence="19" id="KW-0407">Ion channel</keyword>
<keyword evidence="12" id="KW-0770">Synapse</keyword>
<dbReference type="GO" id="GO:0034707">
    <property type="term" value="C:chloride channel complex"/>
    <property type="evidence" value="ECO:0007669"/>
    <property type="project" value="UniProtKB-KW"/>
</dbReference>
<dbReference type="OMA" id="HSANNKE"/>
<keyword evidence="6" id="KW-0592">Phosphate transport</keyword>
<evidence type="ECO:0000256" key="21">
    <source>
        <dbReference type="ARBA" id="ARBA00024167"/>
    </source>
</evidence>
<dbReference type="GO" id="GO:0005326">
    <property type="term" value="F:neurotransmitter transmembrane transporter activity"/>
    <property type="evidence" value="ECO:0007669"/>
    <property type="project" value="TreeGrafter"/>
</dbReference>
<keyword evidence="8" id="KW-0812">Transmembrane</keyword>
<evidence type="ECO:0000256" key="7">
    <source>
        <dbReference type="ARBA" id="ARBA00022599"/>
    </source>
</evidence>
<dbReference type="InterPro" id="IPR036259">
    <property type="entry name" value="MFS_trans_sf"/>
</dbReference>
<proteinExistence type="inferred from homology"/>
<keyword evidence="16" id="KW-0869">Chloride channel</keyword>
<comment type="catalytic activity">
    <reaction evidence="21">
        <text>chloride(in) = chloride(out)</text>
        <dbReference type="Rhea" id="RHEA:29823"/>
        <dbReference type="ChEBI" id="CHEBI:17996"/>
    </reaction>
</comment>
<evidence type="ECO:0000256" key="26">
    <source>
        <dbReference type="ARBA" id="ARBA00038044"/>
    </source>
</evidence>
<keyword evidence="10" id="KW-0769">Symport</keyword>
<keyword evidence="5" id="KW-1003">Cell membrane</keyword>
<dbReference type="Proteomes" id="UP000264820">
    <property type="component" value="Unplaced"/>
</dbReference>
<evidence type="ECO:0000313" key="29">
    <source>
        <dbReference type="Proteomes" id="UP000264820"/>
    </source>
</evidence>
<keyword evidence="14" id="KW-0406">Ion transport</keyword>
<evidence type="ECO:0000256" key="16">
    <source>
        <dbReference type="ARBA" id="ARBA00023173"/>
    </source>
</evidence>
<dbReference type="GO" id="GO:0030672">
    <property type="term" value="C:synaptic vesicle membrane"/>
    <property type="evidence" value="ECO:0007669"/>
    <property type="project" value="UniProtKB-SubCell"/>
</dbReference>
<dbReference type="GO" id="GO:0015297">
    <property type="term" value="F:antiporter activity"/>
    <property type="evidence" value="ECO:0007669"/>
    <property type="project" value="UniProtKB-KW"/>
</dbReference>
<comment type="catalytic activity">
    <reaction evidence="27">
        <text>K(+)(in) + H(+)(out) = K(+)(out) + H(+)(in)</text>
        <dbReference type="Rhea" id="RHEA:29467"/>
        <dbReference type="ChEBI" id="CHEBI:15378"/>
        <dbReference type="ChEBI" id="CHEBI:29103"/>
    </reaction>
</comment>
<keyword evidence="11" id="KW-1133">Transmembrane helix</keyword>
<evidence type="ECO:0000256" key="17">
    <source>
        <dbReference type="ARBA" id="ARBA00023201"/>
    </source>
</evidence>
<evidence type="ECO:0000313" key="28">
    <source>
        <dbReference type="Ensembl" id="ENSHCOP00000003445.1"/>
    </source>
</evidence>
<evidence type="ECO:0000256" key="1">
    <source>
        <dbReference type="ARBA" id="ARBA00004432"/>
    </source>
</evidence>
<organism evidence="28 29">
    <name type="scientific">Hippocampus comes</name>
    <name type="common">Tiger tail seahorse</name>
    <dbReference type="NCBI Taxonomy" id="109280"/>
    <lineage>
        <taxon>Eukaryota</taxon>
        <taxon>Metazoa</taxon>
        <taxon>Chordata</taxon>
        <taxon>Craniata</taxon>
        <taxon>Vertebrata</taxon>
        <taxon>Euteleostomi</taxon>
        <taxon>Actinopterygii</taxon>
        <taxon>Neopterygii</taxon>
        <taxon>Teleostei</taxon>
        <taxon>Neoteleostei</taxon>
        <taxon>Acanthomorphata</taxon>
        <taxon>Syngnathiaria</taxon>
        <taxon>Syngnathiformes</taxon>
        <taxon>Syngnathoidei</taxon>
        <taxon>Syngnathidae</taxon>
        <taxon>Hippocampus</taxon>
    </lineage>
</organism>
<keyword evidence="13" id="KW-0915">Sodium</keyword>
<comment type="subcellular location">
    <subcellularLocation>
        <location evidence="2">Cell membrane</location>
        <topology evidence="2">Multi-pass membrane protein</topology>
    </subcellularLocation>
    <subcellularLocation>
        <location evidence="1">Cytoplasmic vesicle</location>
        <location evidence="1">Secretory vesicle</location>
        <location evidence="1">Synaptic vesicle membrane</location>
    </subcellularLocation>
    <subcellularLocation>
        <location evidence="22">Synapse</location>
        <location evidence="22">Synaptosome</location>
    </subcellularLocation>
</comment>
<evidence type="ECO:0000256" key="3">
    <source>
        <dbReference type="ARBA" id="ARBA00022448"/>
    </source>
</evidence>
<keyword evidence="20" id="KW-0968">Cytoplasmic vesicle</keyword>
<dbReference type="GO" id="GO:0005254">
    <property type="term" value="F:chloride channel activity"/>
    <property type="evidence" value="ECO:0007669"/>
    <property type="project" value="UniProtKB-KW"/>
</dbReference>
<evidence type="ECO:0000256" key="13">
    <source>
        <dbReference type="ARBA" id="ARBA00023053"/>
    </source>
</evidence>
<keyword evidence="18" id="KW-0868">Chloride</keyword>
<dbReference type="GO" id="GO:0006817">
    <property type="term" value="P:phosphate ion transport"/>
    <property type="evidence" value="ECO:0007669"/>
    <property type="project" value="UniProtKB-KW"/>
</dbReference>
<keyword evidence="15" id="KW-0472">Membrane</keyword>
<accession>A0A3Q2XGB1</accession>
<evidence type="ECO:0000256" key="5">
    <source>
        <dbReference type="ARBA" id="ARBA00022475"/>
    </source>
</evidence>
<evidence type="ECO:0000256" key="12">
    <source>
        <dbReference type="ARBA" id="ARBA00023018"/>
    </source>
</evidence>
<dbReference type="STRING" id="109280.ENSHCOP00000003445"/>
<reference evidence="28" key="2">
    <citation type="submission" date="2025-09" db="UniProtKB">
        <authorList>
            <consortium name="Ensembl"/>
        </authorList>
    </citation>
    <scope>IDENTIFICATION</scope>
</reference>
<comment type="similarity">
    <text evidence="26">Belongs to the major facilitator superfamily. Sodium/anion cotransporter family. VGLUT subfamily.</text>
</comment>
<dbReference type="GO" id="GO:0043005">
    <property type="term" value="C:neuron projection"/>
    <property type="evidence" value="ECO:0007669"/>
    <property type="project" value="UniProtKB-KW"/>
</dbReference>
<keyword evidence="7" id="KW-0771">Synaptosome</keyword>
<evidence type="ECO:0000256" key="9">
    <source>
        <dbReference type="ARBA" id="ARBA00022775"/>
    </source>
</evidence>
<evidence type="ECO:0000256" key="15">
    <source>
        <dbReference type="ARBA" id="ARBA00023136"/>
    </source>
</evidence>
<dbReference type="GeneTree" id="ENSGT00940000159110"/>
<name>A0A3Q2XGB1_HIPCM</name>
<evidence type="ECO:0000256" key="19">
    <source>
        <dbReference type="ARBA" id="ARBA00023303"/>
    </source>
</evidence>
<evidence type="ECO:0000256" key="22">
    <source>
        <dbReference type="ARBA" id="ARBA00034102"/>
    </source>
</evidence>
<keyword evidence="9" id="KW-0532">Neurotransmitter transport</keyword>
<evidence type="ECO:0000256" key="10">
    <source>
        <dbReference type="ARBA" id="ARBA00022847"/>
    </source>
</evidence>
<dbReference type="GO" id="GO:0060076">
    <property type="term" value="C:excitatory synapse"/>
    <property type="evidence" value="ECO:0007669"/>
    <property type="project" value="TreeGrafter"/>
</dbReference>
<comment type="catalytic activity">
    <reaction evidence="25">
        <text>L-glutamate(out) = L-glutamate(in)</text>
        <dbReference type="Rhea" id="RHEA:66336"/>
        <dbReference type="ChEBI" id="CHEBI:29985"/>
    </reaction>
</comment>
<evidence type="ECO:0000256" key="24">
    <source>
        <dbReference type="ARBA" id="ARBA00036616"/>
    </source>
</evidence>
<evidence type="ECO:0000256" key="20">
    <source>
        <dbReference type="ARBA" id="ARBA00023329"/>
    </source>
</evidence>
<keyword evidence="17" id="KW-0739">Sodium transport</keyword>
<dbReference type="GO" id="GO:0015293">
    <property type="term" value="F:symporter activity"/>
    <property type="evidence" value="ECO:0007669"/>
    <property type="project" value="UniProtKB-KW"/>
</dbReference>
<reference evidence="28" key="1">
    <citation type="submission" date="2025-08" db="UniProtKB">
        <authorList>
            <consortium name="Ensembl"/>
        </authorList>
    </citation>
    <scope>IDENTIFICATION</scope>
</reference>
<keyword evidence="4" id="KW-0050">Antiport</keyword>
<dbReference type="InterPro" id="IPR011701">
    <property type="entry name" value="MFS"/>
</dbReference>
<evidence type="ECO:0000256" key="6">
    <source>
        <dbReference type="ARBA" id="ARBA00022592"/>
    </source>
</evidence>
<protein>
    <submittedName>
        <fullName evidence="28">Solute carrier family 17 member 7a</fullName>
    </submittedName>
</protein>
<evidence type="ECO:0000256" key="2">
    <source>
        <dbReference type="ARBA" id="ARBA00004651"/>
    </source>
</evidence>
<evidence type="ECO:0000256" key="18">
    <source>
        <dbReference type="ARBA" id="ARBA00023214"/>
    </source>
</evidence>
<evidence type="ECO:0000256" key="14">
    <source>
        <dbReference type="ARBA" id="ARBA00023065"/>
    </source>
</evidence>
<evidence type="ECO:0000256" key="8">
    <source>
        <dbReference type="ARBA" id="ARBA00022692"/>
    </source>
</evidence>
<dbReference type="GO" id="GO:0006814">
    <property type="term" value="P:sodium ion transport"/>
    <property type="evidence" value="ECO:0007669"/>
    <property type="project" value="UniProtKB-KW"/>
</dbReference>
<sequence>LEGVRKRLLSLKYLNGQRLQVIYRVSFPCRLIDKRQPNGETIELSAEGRPELVQEKELPVVDCTCFGLPRRYIIAILSGLGFCISFGIRCNLGVAIVSMVNDHTVYKGNKEAAQFTWDPETVGMIHGSFFWGYIVTQIPGGFICQKFAANRVFGFAIVATSTLNMLIPSAARCHYSCVILVRICQGLVEVQCVSKWDFFFFFFFS</sequence>
<dbReference type="GO" id="GO:0035249">
    <property type="term" value="P:synaptic transmission, glutamatergic"/>
    <property type="evidence" value="ECO:0007669"/>
    <property type="project" value="TreeGrafter"/>
</dbReference>
<dbReference type="GO" id="GO:0050803">
    <property type="term" value="P:regulation of synapse structure or activity"/>
    <property type="evidence" value="ECO:0007669"/>
    <property type="project" value="TreeGrafter"/>
</dbReference>
<dbReference type="GO" id="GO:0005313">
    <property type="term" value="F:L-glutamate transmembrane transporter activity"/>
    <property type="evidence" value="ECO:0007669"/>
    <property type="project" value="TreeGrafter"/>
</dbReference>
<keyword evidence="3" id="KW-0813">Transport</keyword>
<dbReference type="InterPro" id="IPR050382">
    <property type="entry name" value="MFS_Na/Anion_cotransporter"/>
</dbReference>